<protein>
    <recommendedName>
        <fullName evidence="1">SseB protein N-terminal domain-containing protein</fullName>
    </recommendedName>
</protein>
<dbReference type="AlphaFoldDB" id="A0A975T0T3"/>
<dbReference type="Proteomes" id="UP000683575">
    <property type="component" value="Chromosome"/>
</dbReference>
<organism evidence="2 3">
    <name type="scientific">Nocardioides panacis</name>
    <dbReference type="NCBI Taxonomy" id="2849501"/>
    <lineage>
        <taxon>Bacteria</taxon>
        <taxon>Bacillati</taxon>
        <taxon>Actinomycetota</taxon>
        <taxon>Actinomycetes</taxon>
        <taxon>Propionibacteriales</taxon>
        <taxon>Nocardioidaceae</taxon>
        <taxon>Nocardioides</taxon>
    </lineage>
</organism>
<keyword evidence="3" id="KW-1185">Reference proteome</keyword>
<gene>
    <name evidence="2" type="ORF">KRR39_06770</name>
</gene>
<reference evidence="2" key="1">
    <citation type="submission" date="2021-06" db="EMBL/GenBank/DDBJ databases">
        <title>Complete genome sequence of Nocardioides sp. G188.</title>
        <authorList>
            <person name="Im W.-T."/>
        </authorList>
    </citation>
    <scope>NUCLEOTIDE SEQUENCE</scope>
    <source>
        <strain evidence="2">G188</strain>
    </source>
</reference>
<accession>A0A975T0T3</accession>
<evidence type="ECO:0000259" key="1">
    <source>
        <dbReference type="Pfam" id="PF07179"/>
    </source>
</evidence>
<proteinExistence type="predicted"/>
<sequence length="252" mass="26398">MSLEPGSAEREEAHARWQRLGRGDHVESVLDLARRVAQRAGSVLPVIRALTVEQVFVSPGPDGTLAVSRSGGVPFVHVFSSPVRLVASLSPEDSEVSMTTLFLADLVRGFGGQVGVRLDPATDAELTLEPDQVRQLVATAAGVVTPAALTAVEGEELRVTAGPEAVTDLDRAVVAALPEARVRRCVAALDGVGGRTWPVYLADGPGLEVLAILDLVEQAARRPTVVVVNGEPRWLAALLTSAQDVALDVTGA</sequence>
<name>A0A975T0T3_9ACTN</name>
<feature type="domain" description="SseB protein N-terminal" evidence="1">
    <location>
        <begin position="65"/>
        <end position="135"/>
    </location>
</feature>
<evidence type="ECO:0000313" key="2">
    <source>
        <dbReference type="EMBL" id="QWZ09461.1"/>
    </source>
</evidence>
<dbReference type="InterPro" id="IPR009839">
    <property type="entry name" value="SseB_N"/>
</dbReference>
<dbReference type="KEGG" id="nps:KRR39_06770"/>
<dbReference type="Pfam" id="PF07179">
    <property type="entry name" value="SseB"/>
    <property type="match status" value="1"/>
</dbReference>
<evidence type="ECO:0000313" key="3">
    <source>
        <dbReference type="Proteomes" id="UP000683575"/>
    </source>
</evidence>
<dbReference type="EMBL" id="CP077062">
    <property type="protein sequence ID" value="QWZ09461.1"/>
    <property type="molecule type" value="Genomic_DNA"/>
</dbReference>
<dbReference type="RefSeq" id="WP_216941307.1">
    <property type="nucleotide sequence ID" value="NZ_CP077062.1"/>
</dbReference>